<dbReference type="InterPro" id="IPR036388">
    <property type="entry name" value="WH-like_DNA-bd_sf"/>
</dbReference>
<dbReference type="SUPFAM" id="SSF46785">
    <property type="entry name" value="Winged helix' DNA-binding domain"/>
    <property type="match status" value="1"/>
</dbReference>
<dbReference type="InterPro" id="IPR050707">
    <property type="entry name" value="HTH_MetabolicPath_Reg"/>
</dbReference>
<dbReference type="InterPro" id="IPR029016">
    <property type="entry name" value="GAF-like_dom_sf"/>
</dbReference>
<dbReference type="Proteomes" id="UP000601171">
    <property type="component" value="Unassembled WGS sequence"/>
</dbReference>
<keyword evidence="3" id="KW-0804">Transcription</keyword>
<dbReference type="AlphaFoldDB" id="A0A926IK69"/>
<dbReference type="PANTHER" id="PTHR30136:SF24">
    <property type="entry name" value="HTH-TYPE TRANSCRIPTIONAL REPRESSOR ALLR"/>
    <property type="match status" value="1"/>
</dbReference>
<gene>
    <name evidence="8" type="ORF">H8707_03990</name>
</gene>
<proteinExistence type="predicted"/>
<evidence type="ECO:0000259" key="6">
    <source>
        <dbReference type="PROSITE" id="PS51077"/>
    </source>
</evidence>
<evidence type="ECO:0000259" key="7">
    <source>
        <dbReference type="PROSITE" id="PS51078"/>
    </source>
</evidence>
<dbReference type="SMART" id="SM00346">
    <property type="entry name" value="HTH_ICLR"/>
    <property type="match status" value="1"/>
</dbReference>
<dbReference type="PANTHER" id="PTHR30136">
    <property type="entry name" value="HELIX-TURN-HELIX TRANSCRIPTIONAL REGULATOR, ICLR FAMILY"/>
    <property type="match status" value="1"/>
</dbReference>
<dbReference type="PROSITE" id="PS51077">
    <property type="entry name" value="HTH_ICLR"/>
    <property type="match status" value="1"/>
</dbReference>
<evidence type="ECO:0000256" key="3">
    <source>
        <dbReference type="ARBA" id="ARBA00023163"/>
    </source>
</evidence>
<dbReference type="GO" id="GO:0045892">
    <property type="term" value="P:negative regulation of DNA-templated transcription"/>
    <property type="evidence" value="ECO:0007669"/>
    <property type="project" value="TreeGrafter"/>
</dbReference>
<dbReference type="RefSeq" id="WP_262428858.1">
    <property type="nucleotide sequence ID" value="NZ_JACRTG010000011.1"/>
</dbReference>
<comment type="caution">
    <text evidence="8">The sequence shown here is derived from an EMBL/GenBank/DDBJ whole genome shotgun (WGS) entry which is preliminary data.</text>
</comment>
<evidence type="ECO:0000313" key="8">
    <source>
        <dbReference type="EMBL" id="MBC8587398.1"/>
    </source>
</evidence>
<keyword evidence="9" id="KW-1185">Reference proteome</keyword>
<dbReference type="InterPro" id="IPR014757">
    <property type="entry name" value="Tscrpt_reg_IclR_C"/>
</dbReference>
<dbReference type="GO" id="GO:0003677">
    <property type="term" value="F:DNA binding"/>
    <property type="evidence" value="ECO:0007669"/>
    <property type="project" value="UniProtKB-KW"/>
</dbReference>
<evidence type="ECO:0000313" key="9">
    <source>
        <dbReference type="Proteomes" id="UP000601171"/>
    </source>
</evidence>
<comment type="function">
    <text evidence="4">May be an activator protein for the gylABX operon.</text>
</comment>
<evidence type="ECO:0000256" key="4">
    <source>
        <dbReference type="ARBA" id="ARBA00058938"/>
    </source>
</evidence>
<keyword evidence="1" id="KW-0805">Transcription regulation</keyword>
<dbReference type="InterPro" id="IPR005471">
    <property type="entry name" value="Tscrpt_reg_IclR_N"/>
</dbReference>
<evidence type="ECO:0000256" key="2">
    <source>
        <dbReference type="ARBA" id="ARBA00023125"/>
    </source>
</evidence>
<feature type="domain" description="IclR-ED" evidence="7">
    <location>
        <begin position="68"/>
        <end position="251"/>
    </location>
</feature>
<keyword evidence="2" id="KW-0238">DNA-binding</keyword>
<dbReference type="Pfam" id="PF09339">
    <property type="entry name" value="HTH_IclR"/>
    <property type="match status" value="1"/>
</dbReference>
<organism evidence="8 9">
    <name type="scientific">Paratissierella segnis</name>
    <dbReference type="NCBI Taxonomy" id="2763679"/>
    <lineage>
        <taxon>Bacteria</taxon>
        <taxon>Bacillati</taxon>
        <taxon>Bacillota</taxon>
        <taxon>Tissierellia</taxon>
        <taxon>Tissierellales</taxon>
        <taxon>Tissierellaceae</taxon>
        <taxon>Paratissierella</taxon>
    </lineage>
</organism>
<accession>A0A926IK69</accession>
<dbReference type="Pfam" id="PF01614">
    <property type="entry name" value="IclR_C"/>
    <property type="match status" value="1"/>
</dbReference>
<protein>
    <recommendedName>
        <fullName evidence="5">Glycerol operon regulatory protein</fullName>
    </recommendedName>
</protein>
<dbReference type="PROSITE" id="PS51078">
    <property type="entry name" value="ICLR_ED"/>
    <property type="match status" value="1"/>
</dbReference>
<name>A0A926IK69_9FIRM</name>
<evidence type="ECO:0000256" key="1">
    <source>
        <dbReference type="ARBA" id="ARBA00023015"/>
    </source>
</evidence>
<dbReference type="InterPro" id="IPR036390">
    <property type="entry name" value="WH_DNA-bd_sf"/>
</dbReference>
<evidence type="ECO:0000256" key="5">
    <source>
        <dbReference type="ARBA" id="ARBA00070406"/>
    </source>
</evidence>
<dbReference type="SUPFAM" id="SSF55781">
    <property type="entry name" value="GAF domain-like"/>
    <property type="match status" value="1"/>
</dbReference>
<reference evidence="8" key="1">
    <citation type="submission" date="2020-08" db="EMBL/GenBank/DDBJ databases">
        <title>Genome public.</title>
        <authorList>
            <person name="Liu C."/>
            <person name="Sun Q."/>
        </authorList>
    </citation>
    <scope>NUCLEOTIDE SEQUENCE</scope>
    <source>
        <strain evidence="8">BX21</strain>
    </source>
</reference>
<feature type="domain" description="HTH iclR-type" evidence="6">
    <location>
        <begin position="5"/>
        <end position="67"/>
    </location>
</feature>
<dbReference type="Gene3D" id="1.10.10.10">
    <property type="entry name" value="Winged helix-like DNA-binding domain superfamily/Winged helix DNA-binding domain"/>
    <property type="match status" value="1"/>
</dbReference>
<dbReference type="EMBL" id="JACRTG010000011">
    <property type="protein sequence ID" value="MBC8587398.1"/>
    <property type="molecule type" value="Genomic_DNA"/>
</dbReference>
<sequence length="254" mass="28746">MIDVVQSVDRTLSILELLSNYDEGLGVTEIGVMVNLHKSTVHRLLGTLIYKGFVIQDASTNKYKLSLKLYELGCKRIANVDIFKSSKPYTERLMKTVNEVVHLVIRDENDIVYIDKVEADNTIRMASTIGRRSPLYRTSVGKVILAYLPDKEIESVWENSKIEKMTEYTITDLEVFKRNLKEVEEKGYAVDNEENELGVRCIGAPVFNHTGSVEGAISVSGPTIRVTRDRIEEIANEVKKYAHLISNELGYRGD</sequence>
<dbReference type="Gene3D" id="3.30.450.40">
    <property type="match status" value="1"/>
</dbReference>
<dbReference type="GO" id="GO:0003700">
    <property type="term" value="F:DNA-binding transcription factor activity"/>
    <property type="evidence" value="ECO:0007669"/>
    <property type="project" value="TreeGrafter"/>
</dbReference>
<dbReference type="FunFam" id="1.10.10.10:FF:000056">
    <property type="entry name" value="IclR family transcriptional regulator"/>
    <property type="match status" value="1"/>
</dbReference>